<keyword evidence="8 10" id="KW-0472">Membrane</keyword>
<evidence type="ECO:0000256" key="4">
    <source>
        <dbReference type="ARBA" id="ARBA00022692"/>
    </source>
</evidence>
<evidence type="ECO:0000256" key="7">
    <source>
        <dbReference type="ARBA" id="ARBA00022989"/>
    </source>
</evidence>
<keyword evidence="3" id="KW-0813">Transport</keyword>
<feature type="transmembrane region" description="Helical" evidence="10">
    <location>
        <begin position="319"/>
        <end position="337"/>
    </location>
</feature>
<feature type="region of interest" description="Disordered" evidence="9">
    <location>
        <begin position="1"/>
        <end position="34"/>
    </location>
</feature>
<evidence type="ECO:0000256" key="1">
    <source>
        <dbReference type="ARBA" id="ARBA00004141"/>
    </source>
</evidence>
<dbReference type="AlphaFoldDB" id="A0AA38R4D9"/>
<feature type="compositionally biased region" description="Basic and acidic residues" evidence="9">
    <location>
        <begin position="21"/>
        <end position="34"/>
    </location>
</feature>
<feature type="transmembrane region" description="Helical" evidence="10">
    <location>
        <begin position="104"/>
        <end position="126"/>
    </location>
</feature>
<accession>A0AA38R4D9</accession>
<keyword evidence="7 10" id="KW-1133">Transmembrane helix</keyword>
<gene>
    <name evidence="11" type="ORF">NKR19_g8878</name>
</gene>
<evidence type="ECO:0000313" key="11">
    <source>
        <dbReference type="EMBL" id="KAJ9133896.1"/>
    </source>
</evidence>
<dbReference type="EMBL" id="JANBVN010000193">
    <property type="protein sequence ID" value="KAJ9133896.1"/>
    <property type="molecule type" value="Genomic_DNA"/>
</dbReference>
<name>A0AA38R4D9_9PEZI</name>
<evidence type="ECO:0000256" key="2">
    <source>
        <dbReference type="ARBA" id="ARBA00008807"/>
    </source>
</evidence>
<sequence length="376" mass="40594">MDVDEKVSPTGSNSNGSADAKLGEKTPAHSRDVEEQVGHLTELEVDLSRVLHLGDKAEGDWDADTSPFASVRAVVPETDDPGMPVFVFVGSGVNQFFSLRYPGVHIVALVAELLAYPVGVALANLLPINSFNPDRHFNIKEHALVTIMSNVSFGFGSADSTNNVQAAKFYGFTLPTGFSVMVVLYCQLLGYGVAGLSARWLVDPASLIWPGVLSNVALLSSLHSRANAMADGWKISRLSFFLVAGGIAFVWYWFPGLIFTGLSYFTWICWIAPNNLAVNKVFGMVTGLGLFPLTFDWSMVAFNSSSLLSPHAAADGHQLLFLALSGIVIFFAVTYGPSVQFPDWWGNTVWQNTADGLGLPWLQMPDAGYFGPTNGT</sequence>
<dbReference type="GO" id="GO:0015031">
    <property type="term" value="P:protein transport"/>
    <property type="evidence" value="ECO:0007669"/>
    <property type="project" value="UniProtKB-KW"/>
</dbReference>
<keyword evidence="12" id="KW-1185">Reference proteome</keyword>
<reference evidence="11" key="1">
    <citation type="submission" date="2022-07" db="EMBL/GenBank/DDBJ databases">
        <title>Fungi with potential for degradation of polypropylene.</title>
        <authorList>
            <person name="Gostincar C."/>
        </authorList>
    </citation>
    <scope>NUCLEOTIDE SEQUENCE</scope>
    <source>
        <strain evidence="11">EXF-13287</strain>
    </source>
</reference>
<feature type="transmembrane region" description="Helical" evidence="10">
    <location>
        <begin position="178"/>
        <end position="201"/>
    </location>
</feature>
<evidence type="ECO:0000256" key="9">
    <source>
        <dbReference type="SAM" id="MobiDB-lite"/>
    </source>
</evidence>
<feature type="transmembrane region" description="Helical" evidence="10">
    <location>
        <begin position="277"/>
        <end position="298"/>
    </location>
</feature>
<evidence type="ECO:0000256" key="6">
    <source>
        <dbReference type="ARBA" id="ARBA00022927"/>
    </source>
</evidence>
<keyword evidence="5" id="KW-0571">Peptide transport</keyword>
<dbReference type="InterPro" id="IPR004648">
    <property type="entry name" value="Oligpept_transpt"/>
</dbReference>
<evidence type="ECO:0000256" key="8">
    <source>
        <dbReference type="ARBA" id="ARBA00023136"/>
    </source>
</evidence>
<keyword evidence="4 10" id="KW-0812">Transmembrane</keyword>
<dbReference type="NCBIfam" id="TIGR00728">
    <property type="entry name" value="OPT_sfam"/>
    <property type="match status" value="1"/>
</dbReference>
<evidence type="ECO:0000313" key="12">
    <source>
        <dbReference type="Proteomes" id="UP001174691"/>
    </source>
</evidence>
<dbReference type="InterPro" id="IPR004813">
    <property type="entry name" value="OPT"/>
</dbReference>
<dbReference type="PANTHER" id="PTHR22601">
    <property type="entry name" value="ISP4 LIKE PROTEIN"/>
    <property type="match status" value="1"/>
</dbReference>
<comment type="subcellular location">
    <subcellularLocation>
        <location evidence="1">Membrane</location>
        <topology evidence="1">Multi-pass membrane protein</topology>
    </subcellularLocation>
</comment>
<organism evidence="11 12">
    <name type="scientific">Coniochaeta hoffmannii</name>
    <dbReference type="NCBI Taxonomy" id="91930"/>
    <lineage>
        <taxon>Eukaryota</taxon>
        <taxon>Fungi</taxon>
        <taxon>Dikarya</taxon>
        <taxon>Ascomycota</taxon>
        <taxon>Pezizomycotina</taxon>
        <taxon>Sordariomycetes</taxon>
        <taxon>Sordariomycetidae</taxon>
        <taxon>Coniochaetales</taxon>
        <taxon>Coniochaetaceae</taxon>
        <taxon>Coniochaeta</taxon>
    </lineage>
</organism>
<evidence type="ECO:0000256" key="3">
    <source>
        <dbReference type="ARBA" id="ARBA00022448"/>
    </source>
</evidence>
<comment type="caution">
    <text evidence="11">The sequence shown here is derived from an EMBL/GenBank/DDBJ whole genome shotgun (WGS) entry which is preliminary data.</text>
</comment>
<dbReference type="Proteomes" id="UP001174691">
    <property type="component" value="Unassembled WGS sequence"/>
</dbReference>
<evidence type="ECO:0000256" key="5">
    <source>
        <dbReference type="ARBA" id="ARBA00022856"/>
    </source>
</evidence>
<feature type="transmembrane region" description="Helical" evidence="10">
    <location>
        <begin position="238"/>
        <end position="265"/>
    </location>
</feature>
<proteinExistence type="inferred from homology"/>
<comment type="similarity">
    <text evidence="2">Belongs to the oligopeptide OPT transporter family.</text>
</comment>
<evidence type="ECO:0000256" key="10">
    <source>
        <dbReference type="SAM" id="Phobius"/>
    </source>
</evidence>
<dbReference type="GO" id="GO:0035673">
    <property type="term" value="F:oligopeptide transmembrane transporter activity"/>
    <property type="evidence" value="ECO:0007669"/>
    <property type="project" value="InterPro"/>
</dbReference>
<dbReference type="Pfam" id="PF03169">
    <property type="entry name" value="OPT"/>
    <property type="match status" value="1"/>
</dbReference>
<keyword evidence="6" id="KW-0653">Protein transport</keyword>
<protein>
    <submittedName>
        <fullName evidence="11">OPT family small oligopeptide transporter</fullName>
    </submittedName>
</protein>
<dbReference type="GO" id="GO:0016020">
    <property type="term" value="C:membrane"/>
    <property type="evidence" value="ECO:0007669"/>
    <property type="project" value="UniProtKB-SubCell"/>
</dbReference>